<reference evidence="2" key="1">
    <citation type="journal article" date="2021" name="J Fungi (Basel)">
        <title>Virulence traits and population genomics of the black yeast Aureobasidium melanogenum.</title>
        <authorList>
            <person name="Cernosa A."/>
            <person name="Sun X."/>
            <person name="Gostincar C."/>
            <person name="Fang C."/>
            <person name="Gunde-Cimerman N."/>
            <person name="Song Z."/>
        </authorList>
    </citation>
    <scope>NUCLEOTIDE SEQUENCE</scope>
    <source>
        <strain evidence="2">EXF-9911</strain>
    </source>
</reference>
<accession>A0A9P8EST3</accession>
<reference evidence="2" key="2">
    <citation type="submission" date="2021-08" db="EMBL/GenBank/DDBJ databases">
        <authorList>
            <person name="Gostincar C."/>
            <person name="Sun X."/>
            <person name="Song Z."/>
            <person name="Gunde-Cimerman N."/>
        </authorList>
    </citation>
    <scope>NUCLEOTIDE SEQUENCE</scope>
    <source>
        <strain evidence="2">EXF-9911</strain>
    </source>
</reference>
<feature type="region of interest" description="Disordered" evidence="1">
    <location>
        <begin position="126"/>
        <end position="146"/>
    </location>
</feature>
<organism evidence="2 3">
    <name type="scientific">Aureobasidium melanogenum</name>
    <name type="common">Aureobasidium pullulans var. melanogenum</name>
    <dbReference type="NCBI Taxonomy" id="46634"/>
    <lineage>
        <taxon>Eukaryota</taxon>
        <taxon>Fungi</taxon>
        <taxon>Dikarya</taxon>
        <taxon>Ascomycota</taxon>
        <taxon>Pezizomycotina</taxon>
        <taxon>Dothideomycetes</taxon>
        <taxon>Dothideomycetidae</taxon>
        <taxon>Dothideales</taxon>
        <taxon>Saccotheciaceae</taxon>
        <taxon>Aureobasidium</taxon>
    </lineage>
</organism>
<dbReference type="AlphaFoldDB" id="A0A9P8EST3"/>
<feature type="non-terminal residue" evidence="2">
    <location>
        <position position="278"/>
    </location>
</feature>
<evidence type="ECO:0000256" key="1">
    <source>
        <dbReference type="SAM" id="MobiDB-lite"/>
    </source>
</evidence>
<evidence type="ECO:0000313" key="2">
    <source>
        <dbReference type="EMBL" id="KAG9698131.1"/>
    </source>
</evidence>
<protein>
    <submittedName>
        <fullName evidence="2">Uncharacterized protein</fullName>
    </submittedName>
</protein>
<dbReference type="Proteomes" id="UP000779574">
    <property type="component" value="Unassembled WGS sequence"/>
</dbReference>
<proteinExistence type="predicted"/>
<dbReference type="EMBL" id="JAHFXF010000060">
    <property type="protein sequence ID" value="KAG9698131.1"/>
    <property type="molecule type" value="Genomic_DNA"/>
</dbReference>
<dbReference type="OrthoDB" id="3935367at2759"/>
<gene>
    <name evidence="2" type="ORF">KCU76_g2471</name>
</gene>
<evidence type="ECO:0000313" key="3">
    <source>
        <dbReference type="Proteomes" id="UP000779574"/>
    </source>
</evidence>
<feature type="compositionally biased region" description="Acidic residues" evidence="1">
    <location>
        <begin position="130"/>
        <end position="143"/>
    </location>
</feature>
<comment type="caution">
    <text evidence="2">The sequence shown here is derived from an EMBL/GenBank/DDBJ whole genome shotgun (WGS) entry which is preliminary data.</text>
</comment>
<name>A0A9P8EST3_AURME</name>
<sequence>MEGQIEQSKIMQDIAALEQDNLAQFLVEAYNLIAQCYNREEDEQCIEGCHYLLSTYRVSRFISMKLYALISMSSEDWHDAEHYRERAERLYTTLINELPEDAELGQDCISMRNDLDELAQCQLVNKPDVDKDDDDDEEDDEYPEPYPQSLVVPDLVAIVGRDGTQEEYQRVQYLIEDCEDADEIYDKKEFAAYADALQRILDSGSAPALLAMRLCILISSNVPDRKLAKVNLEIAEILWEEQRDEWESEIPRDVDSFLQAARHAPDLLVKKHQDGAES</sequence>